<dbReference type="AlphaFoldDB" id="A0A368BL99"/>
<dbReference type="Gene3D" id="1.10.530.10">
    <property type="match status" value="1"/>
</dbReference>
<protein>
    <submittedName>
        <fullName evidence="3">Transglycosylase</fullName>
    </submittedName>
</protein>
<dbReference type="Proteomes" id="UP000252147">
    <property type="component" value="Unassembled WGS sequence"/>
</dbReference>
<dbReference type="InterPro" id="IPR045795">
    <property type="entry name" value="SLT_4"/>
</dbReference>
<proteinExistence type="predicted"/>
<reference evidence="3 4" key="1">
    <citation type="journal article" date="2018" name="Microbiome">
        <title>Fine metagenomic profile of the Mediterranean stratified and mixed water columns revealed by assembly and recruitment.</title>
        <authorList>
            <person name="Haro-Moreno J.M."/>
            <person name="Lopez-Perez M."/>
            <person name="De La Torre J.R."/>
            <person name="Picazo A."/>
            <person name="Camacho A."/>
            <person name="Rodriguez-Valera F."/>
        </authorList>
    </citation>
    <scope>NUCLEOTIDE SEQUENCE [LARGE SCALE GENOMIC DNA]</scope>
    <source>
        <strain evidence="3">MED-G83</strain>
    </source>
</reference>
<evidence type="ECO:0000313" key="3">
    <source>
        <dbReference type="EMBL" id="RCL37637.1"/>
    </source>
</evidence>
<evidence type="ECO:0000256" key="1">
    <source>
        <dbReference type="SAM" id="SignalP"/>
    </source>
</evidence>
<accession>A0A368BL99</accession>
<dbReference type="SUPFAM" id="SSF53955">
    <property type="entry name" value="Lysozyme-like"/>
    <property type="match status" value="1"/>
</dbReference>
<name>A0A368BL99_9GAMM</name>
<organism evidence="3 4">
    <name type="scientific">SAR86 cluster bacterium</name>
    <dbReference type="NCBI Taxonomy" id="2030880"/>
    <lineage>
        <taxon>Bacteria</taxon>
        <taxon>Pseudomonadati</taxon>
        <taxon>Pseudomonadota</taxon>
        <taxon>Gammaproteobacteria</taxon>
        <taxon>SAR86 cluster</taxon>
    </lineage>
</organism>
<comment type="caution">
    <text evidence="3">The sequence shown here is derived from an EMBL/GenBank/DDBJ whole genome shotgun (WGS) entry which is preliminary data.</text>
</comment>
<gene>
    <name evidence="3" type="ORF">DBW97_04555</name>
</gene>
<sequence>MMKQSILIILIFISGCAVSIPSNQDDICKILDENPRWRNMLYNSSEKWGSEPSTLMAIIRQESSFDPNAAPDREKILGIIPWKRPSSARGYSQAVDATWDQYKKETGNYRASRSSFESSVDFVGWYLSKAPRSGIRMNEVDKLYVAYHEGYGGFQRGSYKQKDWLLEVAKKVKFDSIRYKRQLNNCPIEKPKKWWNIFDKLIG</sequence>
<evidence type="ECO:0000259" key="2">
    <source>
        <dbReference type="Pfam" id="PF19489"/>
    </source>
</evidence>
<dbReference type="EMBL" id="QOPD01000008">
    <property type="protein sequence ID" value="RCL37637.1"/>
    <property type="molecule type" value="Genomic_DNA"/>
</dbReference>
<feature type="domain" description="Transglycosylase SLT" evidence="2">
    <location>
        <begin position="6"/>
        <end position="186"/>
    </location>
</feature>
<dbReference type="CDD" id="cd00442">
    <property type="entry name" value="Lyz-like"/>
    <property type="match status" value="1"/>
</dbReference>
<evidence type="ECO:0000313" key="4">
    <source>
        <dbReference type="Proteomes" id="UP000252147"/>
    </source>
</evidence>
<dbReference type="Pfam" id="PF19489">
    <property type="entry name" value="SLT_4"/>
    <property type="match status" value="1"/>
</dbReference>
<feature type="chain" id="PRO_5016679906" evidence="1">
    <location>
        <begin position="20"/>
        <end position="203"/>
    </location>
</feature>
<feature type="signal peptide" evidence="1">
    <location>
        <begin position="1"/>
        <end position="19"/>
    </location>
</feature>
<keyword evidence="1" id="KW-0732">Signal</keyword>
<dbReference type="InterPro" id="IPR023346">
    <property type="entry name" value="Lysozyme-like_dom_sf"/>
</dbReference>
<dbReference type="PROSITE" id="PS51257">
    <property type="entry name" value="PROKAR_LIPOPROTEIN"/>
    <property type="match status" value="1"/>
</dbReference>